<sequence length="502" mass="54244">MSSKLKKLFHKKEPESPPSSKQASRSKRYSEDVANRNIEDSKRGQYQSRDPVSATPGGYQPLTLRHGRHSEDVADWNIVKSTSPISKEAVPAPLSVSKKDVANTLANSQRPPIPEAPIASGSPRQASISRKPINLESLRGNQAEKRSLDSNPTSLATHDTRGASVNKALPVPPVVPSTKATSRDAPLSSQTGINGGGSMVEEMTAPPSLKGVVDLTNTEDTTVHERWAPAVTHEKIHRRIHHIREEQITREIHYHDVYHRILPVIDVEVLPARHFVPAAGGGFLEIAEDQVPTNYPGSRNWVIMETVSKIPSDSRGPFPPRQFSAKSFEGTEGDYKEYITPEGFTRTETTWVHPPTLDTTEYFAKQLGPSVPFHFGHRDPTKNGLQFDILPAAVSSIPSSAVKPMGLVMAEGRVQNLEKASLASGPTSSAPVLPPVPPHQTLNVPGAAAATSNHHKESASLGSSSSLLAPYVSNSATYADGAPSHSKLPFHRKMPGAFDGAS</sequence>
<feature type="region of interest" description="Disordered" evidence="1">
    <location>
        <begin position="482"/>
        <end position="502"/>
    </location>
</feature>
<feature type="compositionally biased region" description="Basic residues" evidence="1">
    <location>
        <begin position="1"/>
        <end position="10"/>
    </location>
</feature>
<reference evidence="2 3" key="1">
    <citation type="submission" date="2017-03" db="EMBL/GenBank/DDBJ databases">
        <title>Genomes of endolithic fungi from Antarctica.</title>
        <authorList>
            <person name="Coleine C."/>
            <person name="Masonjones S."/>
            <person name="Stajich J.E."/>
        </authorList>
    </citation>
    <scope>NUCLEOTIDE SEQUENCE [LARGE SCALE GENOMIC DNA]</scope>
    <source>
        <strain evidence="2 3">CCFEE 5187</strain>
    </source>
</reference>
<feature type="region of interest" description="Disordered" evidence="1">
    <location>
        <begin position="1"/>
        <end position="71"/>
    </location>
</feature>
<protein>
    <submittedName>
        <fullName evidence="2">Uncharacterized protein</fullName>
    </submittedName>
</protein>
<evidence type="ECO:0000313" key="2">
    <source>
        <dbReference type="EMBL" id="TKA77192.1"/>
    </source>
</evidence>
<proteinExistence type="predicted"/>
<organism evidence="2 3">
    <name type="scientific">Cryomyces minteri</name>
    <dbReference type="NCBI Taxonomy" id="331657"/>
    <lineage>
        <taxon>Eukaryota</taxon>
        <taxon>Fungi</taxon>
        <taxon>Dikarya</taxon>
        <taxon>Ascomycota</taxon>
        <taxon>Pezizomycotina</taxon>
        <taxon>Dothideomycetes</taxon>
        <taxon>Dothideomycetes incertae sedis</taxon>
        <taxon>Cryomyces</taxon>
    </lineage>
</organism>
<dbReference type="PANTHER" id="PTHR38703:SF1">
    <property type="entry name" value="ALLERGEN"/>
    <property type="match status" value="1"/>
</dbReference>
<feature type="compositionally biased region" description="Basic and acidic residues" evidence="1">
    <location>
        <begin position="28"/>
        <end position="43"/>
    </location>
</feature>
<evidence type="ECO:0000313" key="3">
    <source>
        <dbReference type="Proteomes" id="UP000308768"/>
    </source>
</evidence>
<keyword evidence="3" id="KW-1185">Reference proteome</keyword>
<dbReference type="Proteomes" id="UP000308768">
    <property type="component" value="Unassembled WGS sequence"/>
</dbReference>
<dbReference type="AlphaFoldDB" id="A0A4U0XJ40"/>
<evidence type="ECO:0000256" key="1">
    <source>
        <dbReference type="SAM" id="MobiDB-lite"/>
    </source>
</evidence>
<dbReference type="OrthoDB" id="5325276at2759"/>
<dbReference type="EMBL" id="NAJN01000199">
    <property type="protein sequence ID" value="TKA77192.1"/>
    <property type="molecule type" value="Genomic_DNA"/>
</dbReference>
<comment type="caution">
    <text evidence="2">The sequence shown here is derived from an EMBL/GenBank/DDBJ whole genome shotgun (WGS) entry which is preliminary data.</text>
</comment>
<feature type="region of interest" description="Disordered" evidence="1">
    <location>
        <begin position="420"/>
        <end position="461"/>
    </location>
</feature>
<dbReference type="PANTHER" id="PTHR38703">
    <property type="entry name" value="CHROMOSOME 8, WHOLE GENOME SHOTGUN SEQUENCE"/>
    <property type="match status" value="1"/>
</dbReference>
<gene>
    <name evidence="2" type="ORF">B0A49_01837</name>
</gene>
<name>A0A4U0XJ40_9PEZI</name>
<feature type="region of interest" description="Disordered" evidence="1">
    <location>
        <begin position="101"/>
        <end position="199"/>
    </location>
</feature>
<accession>A0A4U0XJ40</accession>